<accession>A0ABS8ELM7</accession>
<feature type="transmembrane region" description="Helical" evidence="1">
    <location>
        <begin position="12"/>
        <end position="32"/>
    </location>
</feature>
<evidence type="ECO:0000256" key="1">
    <source>
        <dbReference type="SAM" id="Phobius"/>
    </source>
</evidence>
<reference evidence="3" key="2">
    <citation type="submission" date="2023-07" db="EMBL/GenBank/DDBJ databases">
        <title>Genome of Winogradskyella sp. E313.</title>
        <authorList>
            <person name="Zhou Y."/>
        </authorList>
    </citation>
    <scope>NUCLEOTIDE SEQUENCE [LARGE SCALE GENOMIC DNA]</scope>
    <source>
        <strain evidence="3">E313</strain>
    </source>
</reference>
<organism evidence="2 3">
    <name type="scientific">Winogradskyella immobilis</name>
    <dbReference type="NCBI Taxonomy" id="2816852"/>
    <lineage>
        <taxon>Bacteria</taxon>
        <taxon>Pseudomonadati</taxon>
        <taxon>Bacteroidota</taxon>
        <taxon>Flavobacteriia</taxon>
        <taxon>Flavobacteriales</taxon>
        <taxon>Flavobacteriaceae</taxon>
        <taxon>Winogradskyella</taxon>
    </lineage>
</organism>
<dbReference type="RefSeq" id="WP_227476564.1">
    <property type="nucleotide sequence ID" value="NZ_JAFMPT010000005.1"/>
</dbReference>
<reference evidence="3" key="1">
    <citation type="submission" date="2021-03" db="EMBL/GenBank/DDBJ databases">
        <title>Genome of Cognatishimia sp. F0-27.</title>
        <authorList>
            <person name="Ping X."/>
        </authorList>
    </citation>
    <scope>NUCLEOTIDE SEQUENCE [LARGE SCALE GENOMIC DNA]</scope>
    <source>
        <strain evidence="3">E313</strain>
    </source>
</reference>
<name>A0ABS8ELM7_9FLAO</name>
<keyword evidence="1" id="KW-0472">Membrane</keyword>
<keyword evidence="1" id="KW-1133">Transmembrane helix</keyword>
<dbReference type="PANTHER" id="PTHR21180:SF32">
    <property type="entry name" value="ENDONUCLEASE_EXONUCLEASE_PHOSPHATASE FAMILY DOMAIN-CONTAINING PROTEIN 1"/>
    <property type="match status" value="1"/>
</dbReference>
<dbReference type="Proteomes" id="UP000778797">
    <property type="component" value="Unassembled WGS sequence"/>
</dbReference>
<proteinExistence type="predicted"/>
<dbReference type="Gene3D" id="1.10.150.320">
    <property type="entry name" value="Photosystem II 12 kDa extrinsic protein"/>
    <property type="match status" value="1"/>
</dbReference>
<dbReference type="Gene3D" id="1.10.150.280">
    <property type="entry name" value="AF1531-like domain"/>
    <property type="match status" value="1"/>
</dbReference>
<gene>
    <name evidence="2" type="ORF">J1C55_05905</name>
</gene>
<dbReference type="Pfam" id="PF12836">
    <property type="entry name" value="HHH_3"/>
    <property type="match status" value="2"/>
</dbReference>
<evidence type="ECO:0000313" key="2">
    <source>
        <dbReference type="EMBL" id="MCC1484119.1"/>
    </source>
</evidence>
<evidence type="ECO:0000313" key="3">
    <source>
        <dbReference type="Proteomes" id="UP000778797"/>
    </source>
</evidence>
<dbReference type="EMBL" id="JAFMPT010000005">
    <property type="protein sequence ID" value="MCC1484119.1"/>
    <property type="molecule type" value="Genomic_DNA"/>
</dbReference>
<keyword evidence="1" id="KW-0812">Transmembrane</keyword>
<dbReference type="PANTHER" id="PTHR21180">
    <property type="entry name" value="ENDONUCLEASE/EXONUCLEASE/PHOSPHATASE FAMILY DOMAIN-CONTAINING PROTEIN 1"/>
    <property type="match status" value="1"/>
</dbReference>
<protein>
    <submittedName>
        <fullName evidence="2">Helix-hairpin-helix domain-containing protein</fullName>
    </submittedName>
</protein>
<comment type="caution">
    <text evidence="2">The sequence shown here is derived from an EMBL/GenBank/DDBJ whole genome shotgun (WGS) entry which is preliminary data.</text>
</comment>
<keyword evidence="3" id="KW-1185">Reference proteome</keyword>
<dbReference type="InterPro" id="IPR010994">
    <property type="entry name" value="RuvA_2-like"/>
</dbReference>
<dbReference type="SUPFAM" id="SSF47781">
    <property type="entry name" value="RuvA domain 2-like"/>
    <property type="match status" value="2"/>
</dbReference>
<dbReference type="InterPro" id="IPR051675">
    <property type="entry name" value="Endo/Exo/Phosphatase_dom_1"/>
</dbReference>
<sequence length="292" mass="34209">MKSHFQFSKKQRSGIFLLIIIILSIQSVYLFVDFSKEEDYDINEAELEHYRKEVDSLRSAAIEDNKPKLFPFNPNFITDYKGYTLGMSTEEIDRLLTFREQEQWINSAKQFQDVTKVSDSLLDEISPYFKFPDWVTNPKPKNAYVNNSYSNNNTIKTYADKIDLNTATAIQLQRINGVGEKLSERIINYRKKYKGGFISDIELIEIYGLKPEVIERITNQFTVKTPRIVEKLHLNTATRDELVTIKYIDYEIAKSIIEERILRDGFKSLNDLTKVEQFPANKIEIIKLYLQL</sequence>